<feature type="chain" id="PRO_5018161518" description="Solute-binding protein family 3/N-terminal domain-containing protein" evidence="3">
    <location>
        <begin position="20"/>
        <end position="269"/>
    </location>
</feature>
<dbReference type="Proteomes" id="UP000276260">
    <property type="component" value="Unassembled WGS sequence"/>
</dbReference>
<feature type="domain" description="Solute-binding protein family 3/N-terminal" evidence="4">
    <location>
        <begin position="32"/>
        <end position="250"/>
    </location>
</feature>
<proteinExistence type="inferred from homology"/>
<feature type="signal peptide" evidence="3">
    <location>
        <begin position="1"/>
        <end position="19"/>
    </location>
</feature>
<keyword evidence="6" id="KW-1185">Reference proteome</keyword>
<dbReference type="EMBL" id="RRCF01000001">
    <property type="protein sequence ID" value="RRJ24000.1"/>
    <property type="molecule type" value="Genomic_DNA"/>
</dbReference>
<dbReference type="PANTHER" id="PTHR35936:SF35">
    <property type="entry name" value="L-CYSTINE-BINDING PROTEIN TCYJ"/>
    <property type="match status" value="1"/>
</dbReference>
<accession>A0A3P3QUH2</accession>
<keyword evidence="2 3" id="KW-0732">Signal</keyword>
<evidence type="ECO:0000313" key="6">
    <source>
        <dbReference type="Proteomes" id="UP000276260"/>
    </source>
</evidence>
<dbReference type="PANTHER" id="PTHR35936">
    <property type="entry name" value="MEMBRANE-BOUND LYTIC MUREIN TRANSGLYCOSYLASE F"/>
    <property type="match status" value="1"/>
</dbReference>
<dbReference type="Pfam" id="PF00497">
    <property type="entry name" value="SBP_bac_3"/>
    <property type="match status" value="1"/>
</dbReference>
<dbReference type="AlphaFoldDB" id="A0A3P3QUH2"/>
<dbReference type="InterPro" id="IPR001638">
    <property type="entry name" value="Solute-binding_3/MltF_N"/>
</dbReference>
<comment type="caution">
    <text evidence="5">The sequence shown here is derived from an EMBL/GenBank/DDBJ whole genome shotgun (WGS) entry which is preliminary data.</text>
</comment>
<reference evidence="5 6" key="1">
    <citation type="submission" date="2018-11" db="EMBL/GenBank/DDBJ databases">
        <title>Draft genome analysis of Rheinheimera mesophila isolated from an industrial waste site.</title>
        <authorList>
            <person name="Yu Q."/>
            <person name="Qi Y."/>
            <person name="Zhang H."/>
            <person name="Lu Y."/>
            <person name="Pu J."/>
        </authorList>
    </citation>
    <scope>NUCLEOTIDE SEQUENCE [LARGE SCALE GENOMIC DNA]</scope>
    <source>
        <strain evidence="5 6">IITR13</strain>
    </source>
</reference>
<organism evidence="5 6">
    <name type="scientific">Rheinheimera mesophila</name>
    <dbReference type="NCBI Taxonomy" id="1547515"/>
    <lineage>
        <taxon>Bacteria</taxon>
        <taxon>Pseudomonadati</taxon>
        <taxon>Pseudomonadota</taxon>
        <taxon>Gammaproteobacteria</taxon>
        <taxon>Chromatiales</taxon>
        <taxon>Chromatiaceae</taxon>
        <taxon>Rheinheimera</taxon>
    </lineage>
</organism>
<protein>
    <recommendedName>
        <fullName evidence="4">Solute-binding protein family 3/N-terminal domain-containing protein</fullName>
    </recommendedName>
</protein>
<comment type="similarity">
    <text evidence="1">Belongs to the bacterial solute-binding protein 3 family.</text>
</comment>
<name>A0A3P3QUH2_9GAMM</name>
<gene>
    <name evidence="5" type="ORF">EIK76_08110</name>
</gene>
<dbReference type="Gene3D" id="3.40.190.10">
    <property type="entry name" value="Periplasmic binding protein-like II"/>
    <property type="match status" value="2"/>
</dbReference>
<evidence type="ECO:0000313" key="5">
    <source>
        <dbReference type="EMBL" id="RRJ24000.1"/>
    </source>
</evidence>
<sequence length="269" mass="30628">MTKILCCIVLLALPRLAVAAETPVLTWCLDHFSRFHAYETGKTPYGPSVDLMQELAKRAGFQLKFSPKTPSARCFRQMQTGEADLMSNLNYTDERAEFIHLIPYNERIPESLYLKGDDKRHIRSFNQLESLSLATVRNYTYHPSLMQLIKTSKRHVEIDSIETGFEMLQRGRVDALVVPTQSSLDVIADHKELHFQFKRAPVDFSVVEKRFINIGLSKKSPHLALKDRIEHAIESMVKDGTVKKLYAFDPLKHGPTYLADDGAGPKKQP</sequence>
<dbReference type="OrthoDB" id="370676at2"/>
<evidence type="ECO:0000256" key="1">
    <source>
        <dbReference type="ARBA" id="ARBA00010333"/>
    </source>
</evidence>
<evidence type="ECO:0000256" key="2">
    <source>
        <dbReference type="ARBA" id="ARBA00022729"/>
    </source>
</evidence>
<evidence type="ECO:0000256" key="3">
    <source>
        <dbReference type="SAM" id="SignalP"/>
    </source>
</evidence>
<dbReference type="SUPFAM" id="SSF53850">
    <property type="entry name" value="Periplasmic binding protein-like II"/>
    <property type="match status" value="1"/>
</dbReference>
<dbReference type="RefSeq" id="WP_052749237.1">
    <property type="nucleotide sequence ID" value="NZ_LAVS01000005.1"/>
</dbReference>
<dbReference type="SMART" id="SM00062">
    <property type="entry name" value="PBPb"/>
    <property type="match status" value="1"/>
</dbReference>
<evidence type="ECO:0000259" key="4">
    <source>
        <dbReference type="SMART" id="SM00062"/>
    </source>
</evidence>